<proteinExistence type="predicted"/>
<dbReference type="EMBL" id="MU119122">
    <property type="protein sequence ID" value="KAF9641835.1"/>
    <property type="molecule type" value="Genomic_DNA"/>
</dbReference>
<comment type="caution">
    <text evidence="1">The sequence shown here is derived from an EMBL/GenBank/DDBJ whole genome shotgun (WGS) entry which is preliminary data.</text>
</comment>
<protein>
    <submittedName>
        <fullName evidence="1">Uncharacterized protein</fullName>
    </submittedName>
</protein>
<gene>
    <name evidence="1" type="ORF">BDM02DRAFT_3273674</name>
</gene>
<evidence type="ECO:0000313" key="2">
    <source>
        <dbReference type="Proteomes" id="UP000886501"/>
    </source>
</evidence>
<name>A0ACB6YXH3_THEGA</name>
<evidence type="ECO:0000313" key="1">
    <source>
        <dbReference type="EMBL" id="KAF9641835.1"/>
    </source>
</evidence>
<reference evidence="1" key="1">
    <citation type="submission" date="2019-10" db="EMBL/GenBank/DDBJ databases">
        <authorList>
            <consortium name="DOE Joint Genome Institute"/>
            <person name="Kuo A."/>
            <person name="Miyauchi S."/>
            <person name="Kiss E."/>
            <person name="Drula E."/>
            <person name="Kohler A."/>
            <person name="Sanchez-Garcia M."/>
            <person name="Andreopoulos B."/>
            <person name="Barry K.W."/>
            <person name="Bonito G."/>
            <person name="Buee M."/>
            <person name="Carver A."/>
            <person name="Chen C."/>
            <person name="Cichocki N."/>
            <person name="Clum A."/>
            <person name="Culley D."/>
            <person name="Crous P.W."/>
            <person name="Fauchery L."/>
            <person name="Girlanda M."/>
            <person name="Hayes R."/>
            <person name="Keri Z."/>
            <person name="Labutti K."/>
            <person name="Lipzen A."/>
            <person name="Lombard V."/>
            <person name="Magnuson J."/>
            <person name="Maillard F."/>
            <person name="Morin E."/>
            <person name="Murat C."/>
            <person name="Nolan M."/>
            <person name="Ohm R."/>
            <person name="Pangilinan J."/>
            <person name="Pereira M."/>
            <person name="Perotto S."/>
            <person name="Peter M."/>
            <person name="Riley R."/>
            <person name="Sitrit Y."/>
            <person name="Stielow B."/>
            <person name="Szollosi G."/>
            <person name="Zifcakova L."/>
            <person name="Stursova M."/>
            <person name="Spatafora J.W."/>
            <person name="Tedersoo L."/>
            <person name="Vaario L.-M."/>
            <person name="Yamada A."/>
            <person name="Yan M."/>
            <person name="Wang P."/>
            <person name="Xu J."/>
            <person name="Bruns T."/>
            <person name="Baldrian P."/>
            <person name="Vilgalys R."/>
            <person name="Henrissat B."/>
            <person name="Grigoriev I.V."/>
            <person name="Hibbett D."/>
            <person name="Nagy L.G."/>
            <person name="Martin F.M."/>
        </authorList>
    </citation>
    <scope>NUCLEOTIDE SEQUENCE</scope>
    <source>
        <strain evidence="1">P2</strain>
    </source>
</reference>
<organism evidence="1 2">
    <name type="scientific">Thelephora ganbajun</name>
    <name type="common">Ganba fungus</name>
    <dbReference type="NCBI Taxonomy" id="370292"/>
    <lineage>
        <taxon>Eukaryota</taxon>
        <taxon>Fungi</taxon>
        <taxon>Dikarya</taxon>
        <taxon>Basidiomycota</taxon>
        <taxon>Agaricomycotina</taxon>
        <taxon>Agaricomycetes</taxon>
        <taxon>Thelephorales</taxon>
        <taxon>Thelephoraceae</taxon>
        <taxon>Thelephora</taxon>
    </lineage>
</organism>
<keyword evidence="2" id="KW-1185">Reference proteome</keyword>
<reference evidence="1" key="2">
    <citation type="journal article" date="2020" name="Nat. Commun.">
        <title>Large-scale genome sequencing of mycorrhizal fungi provides insights into the early evolution of symbiotic traits.</title>
        <authorList>
            <person name="Miyauchi S."/>
            <person name="Kiss E."/>
            <person name="Kuo A."/>
            <person name="Drula E."/>
            <person name="Kohler A."/>
            <person name="Sanchez-Garcia M."/>
            <person name="Morin E."/>
            <person name="Andreopoulos B."/>
            <person name="Barry K.W."/>
            <person name="Bonito G."/>
            <person name="Buee M."/>
            <person name="Carver A."/>
            <person name="Chen C."/>
            <person name="Cichocki N."/>
            <person name="Clum A."/>
            <person name="Culley D."/>
            <person name="Crous P.W."/>
            <person name="Fauchery L."/>
            <person name="Girlanda M."/>
            <person name="Hayes R.D."/>
            <person name="Keri Z."/>
            <person name="LaButti K."/>
            <person name="Lipzen A."/>
            <person name="Lombard V."/>
            <person name="Magnuson J."/>
            <person name="Maillard F."/>
            <person name="Murat C."/>
            <person name="Nolan M."/>
            <person name="Ohm R.A."/>
            <person name="Pangilinan J."/>
            <person name="Pereira M.F."/>
            <person name="Perotto S."/>
            <person name="Peter M."/>
            <person name="Pfister S."/>
            <person name="Riley R."/>
            <person name="Sitrit Y."/>
            <person name="Stielow J.B."/>
            <person name="Szollosi G."/>
            <person name="Zifcakova L."/>
            <person name="Stursova M."/>
            <person name="Spatafora J.W."/>
            <person name="Tedersoo L."/>
            <person name="Vaario L.M."/>
            <person name="Yamada A."/>
            <person name="Yan M."/>
            <person name="Wang P."/>
            <person name="Xu J."/>
            <person name="Bruns T."/>
            <person name="Baldrian P."/>
            <person name="Vilgalys R."/>
            <person name="Dunand C."/>
            <person name="Henrissat B."/>
            <person name="Grigoriev I.V."/>
            <person name="Hibbett D."/>
            <person name="Nagy L.G."/>
            <person name="Martin F.M."/>
        </authorList>
    </citation>
    <scope>NUCLEOTIDE SEQUENCE</scope>
    <source>
        <strain evidence="1">P2</strain>
    </source>
</reference>
<accession>A0ACB6YXH3</accession>
<sequence>MAITVALYLPYRSTRSFVTWSSERFAGTSKFSGDRDVQFFTVGNLGGRTLVIYVKNIARQCIPSPRTGCWKNKRDAQPLIGSRFGLRSQRSEWFRVCRVGFT</sequence>
<dbReference type="Proteomes" id="UP000886501">
    <property type="component" value="Unassembled WGS sequence"/>
</dbReference>